<dbReference type="Proteomes" id="UP000504636">
    <property type="component" value="Unplaced"/>
</dbReference>
<reference evidence="1 3" key="1">
    <citation type="journal article" date="2020" name="Stud. Mycol.">
        <title>101 Dothideomycetes genomes: a test case for predicting lifestyles and emergence of pathogens.</title>
        <authorList>
            <person name="Haridas S."/>
            <person name="Albert R."/>
            <person name="Binder M."/>
            <person name="Bloem J."/>
            <person name="Labutti K."/>
            <person name="Salamov A."/>
            <person name="Andreopoulos B."/>
            <person name="Baker S."/>
            <person name="Barry K."/>
            <person name="Bills G."/>
            <person name="Bluhm B."/>
            <person name="Cannon C."/>
            <person name="Castanera R."/>
            <person name="Culley D."/>
            <person name="Daum C."/>
            <person name="Ezra D."/>
            <person name="Gonzalez J."/>
            <person name="Henrissat B."/>
            <person name="Kuo A."/>
            <person name="Liang C."/>
            <person name="Lipzen A."/>
            <person name="Lutzoni F."/>
            <person name="Magnuson J."/>
            <person name="Mondo S."/>
            <person name="Nolan M."/>
            <person name="Ohm R."/>
            <person name="Pangilinan J."/>
            <person name="Park H.-J."/>
            <person name="Ramirez L."/>
            <person name="Alfaro M."/>
            <person name="Sun H."/>
            <person name="Tritt A."/>
            <person name="Yoshinaga Y."/>
            <person name="Zwiers L.-H."/>
            <person name="Turgeon B."/>
            <person name="Goodwin S."/>
            <person name="Spatafora J."/>
            <person name="Crous P."/>
            <person name="Grigoriev I."/>
        </authorList>
    </citation>
    <scope>NUCLEOTIDE SEQUENCE</scope>
    <source>
        <strain evidence="1 3">CBS 304.34</strain>
    </source>
</reference>
<accession>A0A6A6Y9F1</accession>
<evidence type="ECO:0000313" key="3">
    <source>
        <dbReference type="RefSeq" id="XP_033572284.1"/>
    </source>
</evidence>
<evidence type="ECO:0000313" key="1">
    <source>
        <dbReference type="EMBL" id="KAF2805320.1"/>
    </source>
</evidence>
<reference evidence="3" key="3">
    <citation type="submission" date="2025-04" db="UniProtKB">
        <authorList>
            <consortium name="RefSeq"/>
        </authorList>
    </citation>
    <scope>IDENTIFICATION</scope>
    <source>
        <strain evidence="3">CBS 304.34</strain>
    </source>
</reference>
<protein>
    <submittedName>
        <fullName evidence="1 3">Uncharacterized protein</fullName>
    </submittedName>
</protein>
<proteinExistence type="predicted"/>
<dbReference type="RefSeq" id="XP_033572284.1">
    <property type="nucleotide sequence ID" value="XM_033720901.1"/>
</dbReference>
<dbReference type="AlphaFoldDB" id="A0A6A6Y9F1"/>
<keyword evidence="2" id="KW-1185">Reference proteome</keyword>
<name>A0A6A6Y9F1_9PEZI</name>
<dbReference type="GeneID" id="54461794"/>
<evidence type="ECO:0000313" key="2">
    <source>
        <dbReference type="Proteomes" id="UP000504636"/>
    </source>
</evidence>
<organism evidence="1">
    <name type="scientific">Mytilinidion resinicola</name>
    <dbReference type="NCBI Taxonomy" id="574789"/>
    <lineage>
        <taxon>Eukaryota</taxon>
        <taxon>Fungi</taxon>
        <taxon>Dikarya</taxon>
        <taxon>Ascomycota</taxon>
        <taxon>Pezizomycotina</taxon>
        <taxon>Dothideomycetes</taxon>
        <taxon>Pleosporomycetidae</taxon>
        <taxon>Mytilinidiales</taxon>
        <taxon>Mytilinidiaceae</taxon>
        <taxon>Mytilinidion</taxon>
    </lineage>
</organism>
<sequence>MLLSPLFPTAPRNRSVSLAHSLIPSTTSTPPASPGTAVFRRAVAQLAAAATPRVCSNSSASRCGTGAVPARPARAVCR</sequence>
<reference evidence="3" key="2">
    <citation type="submission" date="2020-04" db="EMBL/GenBank/DDBJ databases">
        <authorList>
            <consortium name="NCBI Genome Project"/>
        </authorList>
    </citation>
    <scope>NUCLEOTIDE SEQUENCE</scope>
    <source>
        <strain evidence="3">CBS 304.34</strain>
    </source>
</reference>
<dbReference type="EMBL" id="MU003710">
    <property type="protein sequence ID" value="KAF2805320.1"/>
    <property type="molecule type" value="Genomic_DNA"/>
</dbReference>
<gene>
    <name evidence="1 3" type="ORF">BDZ99DRAFT_466954</name>
</gene>